<dbReference type="InterPro" id="IPR017853">
    <property type="entry name" value="GH"/>
</dbReference>
<dbReference type="InterPro" id="IPR008979">
    <property type="entry name" value="Galactose-bd-like_sf"/>
</dbReference>
<feature type="chain" id="PRO_5046244332" description="Beta-xylanase" evidence="13">
    <location>
        <begin position="30"/>
        <end position="1462"/>
    </location>
</feature>
<dbReference type="RefSeq" id="WP_377601280.1">
    <property type="nucleotide sequence ID" value="NZ_JBHUME010000005.1"/>
</dbReference>
<dbReference type="Pfam" id="PF00395">
    <property type="entry name" value="SLH"/>
    <property type="match status" value="2"/>
</dbReference>
<evidence type="ECO:0000256" key="2">
    <source>
        <dbReference type="ARBA" id="ARBA00004851"/>
    </source>
</evidence>
<feature type="signal peptide" evidence="13">
    <location>
        <begin position="1"/>
        <end position="29"/>
    </location>
</feature>
<dbReference type="PROSITE" id="PS51272">
    <property type="entry name" value="SLH"/>
    <property type="match status" value="3"/>
</dbReference>
<dbReference type="InterPro" id="IPR010502">
    <property type="entry name" value="Carb-bd_dom_fam9"/>
</dbReference>
<keyword evidence="6" id="KW-0677">Repeat</keyword>
<evidence type="ECO:0000259" key="14">
    <source>
        <dbReference type="PROSITE" id="PS51272"/>
    </source>
</evidence>
<evidence type="ECO:0000256" key="12">
    <source>
        <dbReference type="RuleBase" id="RU361174"/>
    </source>
</evidence>
<dbReference type="Gene3D" id="2.60.40.1190">
    <property type="match status" value="2"/>
</dbReference>
<feature type="domain" description="GH10" evidence="15">
    <location>
        <begin position="346"/>
        <end position="693"/>
    </location>
</feature>
<dbReference type="PROSITE" id="PS00591">
    <property type="entry name" value="GH10_1"/>
    <property type="match status" value="1"/>
</dbReference>
<keyword evidence="9 12" id="KW-0326">Glycosidase</keyword>
<evidence type="ECO:0000256" key="4">
    <source>
        <dbReference type="ARBA" id="ARBA00022651"/>
    </source>
</evidence>
<sequence>MRKPKAVQWRAFMKIALSIALAWSWVPWGTEEAEAVSSELIGNGEFDQGDNGWFTWNDAATEVTAGIADDAAMSGSNAYEIAITNGGDAEWKVQTSYAVPSEAGASYTIRFQAKASAPRSIKAGIQQSAEPYTRYMEKVFDLTQQTQNFEYTYRLPVNDPTSNLVFYLGGSNESVWIDQVSVKKEEQSALFSSFEDGDTTGWSALGDWEGATVTSVTYQAHTGISSLLAEGRKANWQGAQFQLLGLVENGHTYDFQAWVRLDDDVTEPQNVKLTLKRTQGNADSYDTVASQTIQPQTWTLLQGEFLFPEALEYQEISLKVDSDSAPGTFSYYLDDVKVAPKISRIEMDIPSLKEVLEPYFPVGAAIEPASVTADGDHQLLEKHFSSLTAENAMKAYVIHAEENAYNWAPADAIVNYAQANGMKVRGHALVYGLSTPDWFFKDGERPLDPADPADVELVDRRMKQHIVDIVTRYEGMGHGIYAWDVVNEALDEKQPDGIRRNLFYTFLGASYIEKAFQYAHEADMADGTKDIKLFYNDFMETDPARKAVIIKMLKDFKQRGIPIDGMGMQTHIGLDQPTSKSLSDAIDQYAETGVEVQITELDLDIYDRYQSAQYQLPREADAAQGYRLKELFAMFRQKAEEGKLTGVTFWGIYDGKSWLNMEEYGHGYQNAGHPLLFDRDYKAKQAYWGIVDPSKLSVLTREAGSGHGTPVLDCQTDLIWNYLRQEQLAGGMAGFHILWDSGHLYVLASVKDTTKDPSDQLELFIDPNNTKSDGLEPDDLQITIKRDGTANQDGVSARVLETETGYIVEASIAINALLLEEGKEIGFDLRVTQGDTVTSWNDPLNSQERGTANYGTLQLQKVKTAQAVRAVTPPVIDGNEEELWGTAQQIETATQSRIDASYTTPASGVFKTMWDENYLYVLAKVKDIVLNNGSPNAYEQDSVEVFVDENNGKTESFEASGDAQYRVNYMNSYTYNGMDPNQEIISEAKKTDDGYVVEMRIKLQSVKGQKNTLMGYDVQVNDADASAARKSIRTWSGANDTGYRSTSDYGVLQFLPAEEDLGTDPEEVTPSATVVLSPALTWKISKSDDGLKQAAAVVSDTLFKQKLADRASNTVTMDLTPSDMVDEVLIQLPGEAFAWSEENGAVIEFTYEGSKVIIPPGTVTGINKAKPILLSIRHEPSAEIKEWVEGAPRRTVNLSGVYEFSLTSEDRPLKAAVKPIIVRLPFEPRTETKHDRIGVYALSTDDMKWKYVKGHVSSNRTFEIGTEALAKYAVIEFHKGFSDIARSYAEDAIEALASKQIVQGKEGGRYSPHDTLTRAEFVSMLARAAGVHSASLSQSFTDVPAGKWYAKDVNAAAEAGWITGGGDGSFLPEQIITREEMAVMAVKALLQIHPEAGSKTGSSIQMFKDETSGSLWAVHYIDLSRKTGILSGSPEGLLAPRLKADRAQAAVLLHKWYQAVYQ</sequence>
<dbReference type="PANTHER" id="PTHR31490">
    <property type="entry name" value="GLYCOSYL HYDROLASE"/>
    <property type="match status" value="1"/>
</dbReference>
<dbReference type="SUPFAM" id="SSF51445">
    <property type="entry name" value="(Trans)glycosidases"/>
    <property type="match status" value="1"/>
</dbReference>
<name>A0ABW5PAP6_9BACL</name>
<organism evidence="16 17">
    <name type="scientific">Paenibacillus gansuensis</name>
    <dbReference type="NCBI Taxonomy" id="306542"/>
    <lineage>
        <taxon>Bacteria</taxon>
        <taxon>Bacillati</taxon>
        <taxon>Bacillota</taxon>
        <taxon>Bacilli</taxon>
        <taxon>Bacillales</taxon>
        <taxon>Paenibacillaceae</taxon>
        <taxon>Paenibacillus</taxon>
    </lineage>
</organism>
<dbReference type="Gene3D" id="3.20.20.80">
    <property type="entry name" value="Glycosidases"/>
    <property type="match status" value="1"/>
</dbReference>
<proteinExistence type="inferred from homology"/>
<dbReference type="InterPro" id="IPR001119">
    <property type="entry name" value="SLH_dom"/>
</dbReference>
<keyword evidence="7 12" id="KW-0378">Hydrolase</keyword>
<evidence type="ECO:0000256" key="11">
    <source>
        <dbReference type="PROSITE-ProRule" id="PRU10061"/>
    </source>
</evidence>
<dbReference type="Gene3D" id="2.60.120.260">
    <property type="entry name" value="Galactose-binding domain-like"/>
    <property type="match status" value="2"/>
</dbReference>
<evidence type="ECO:0000256" key="13">
    <source>
        <dbReference type="SAM" id="SignalP"/>
    </source>
</evidence>
<dbReference type="InterPro" id="IPR031158">
    <property type="entry name" value="GH10_AS"/>
</dbReference>
<evidence type="ECO:0000259" key="15">
    <source>
        <dbReference type="PROSITE" id="PS51760"/>
    </source>
</evidence>
<comment type="pathway">
    <text evidence="2">Glycan degradation; xylan degradation.</text>
</comment>
<evidence type="ECO:0000256" key="8">
    <source>
        <dbReference type="ARBA" id="ARBA00023277"/>
    </source>
</evidence>
<keyword evidence="4" id="KW-0858">Xylan degradation</keyword>
<evidence type="ECO:0000313" key="17">
    <source>
        <dbReference type="Proteomes" id="UP001597541"/>
    </source>
</evidence>
<dbReference type="SMART" id="SM00633">
    <property type="entry name" value="Glyco_10"/>
    <property type="match status" value="1"/>
</dbReference>
<evidence type="ECO:0000256" key="3">
    <source>
        <dbReference type="ARBA" id="ARBA00007495"/>
    </source>
</evidence>
<evidence type="ECO:0000256" key="5">
    <source>
        <dbReference type="ARBA" id="ARBA00022729"/>
    </source>
</evidence>
<dbReference type="PROSITE" id="PS51760">
    <property type="entry name" value="GH10_2"/>
    <property type="match status" value="1"/>
</dbReference>
<dbReference type="SUPFAM" id="SSF49344">
    <property type="entry name" value="CBD9-like"/>
    <property type="match status" value="2"/>
</dbReference>
<dbReference type="InterPro" id="IPR044846">
    <property type="entry name" value="GH10"/>
</dbReference>
<dbReference type="InterPro" id="IPR003305">
    <property type="entry name" value="CenC_carb-bd"/>
</dbReference>
<accession>A0ABW5PAP6</accession>
<dbReference type="EMBL" id="JBHUME010000005">
    <property type="protein sequence ID" value="MFD2612070.1"/>
    <property type="molecule type" value="Genomic_DNA"/>
</dbReference>
<dbReference type="Pfam" id="PF00331">
    <property type="entry name" value="Glyco_hydro_10"/>
    <property type="match status" value="1"/>
</dbReference>
<dbReference type="PANTHER" id="PTHR31490:SF90">
    <property type="entry name" value="ENDO-1,4-BETA-XYLANASE A"/>
    <property type="match status" value="1"/>
</dbReference>
<protein>
    <recommendedName>
        <fullName evidence="12">Beta-xylanase</fullName>
        <ecNumber evidence="12">3.2.1.8</ecNumber>
    </recommendedName>
</protein>
<keyword evidence="17" id="KW-1185">Reference proteome</keyword>
<evidence type="ECO:0000256" key="1">
    <source>
        <dbReference type="ARBA" id="ARBA00000681"/>
    </source>
</evidence>
<evidence type="ECO:0000256" key="10">
    <source>
        <dbReference type="ARBA" id="ARBA00023326"/>
    </source>
</evidence>
<dbReference type="Pfam" id="PF06452">
    <property type="entry name" value="CBM9_1"/>
    <property type="match status" value="2"/>
</dbReference>
<evidence type="ECO:0000256" key="7">
    <source>
        <dbReference type="ARBA" id="ARBA00022801"/>
    </source>
</evidence>
<keyword evidence="8 12" id="KW-0119">Carbohydrate metabolism</keyword>
<comment type="similarity">
    <text evidence="3 12">Belongs to the glycosyl hydrolase 10 (cellulase F) family.</text>
</comment>
<dbReference type="PRINTS" id="PR00134">
    <property type="entry name" value="GLHYDRLASE10"/>
</dbReference>
<comment type="caution">
    <text evidence="16">The sequence shown here is derived from an EMBL/GenBank/DDBJ whole genome shotgun (WGS) entry which is preliminary data.</text>
</comment>
<dbReference type="SUPFAM" id="SSF49785">
    <property type="entry name" value="Galactose-binding domain-like"/>
    <property type="match status" value="2"/>
</dbReference>
<dbReference type="EC" id="3.2.1.8" evidence="12"/>
<evidence type="ECO:0000256" key="9">
    <source>
        <dbReference type="ARBA" id="ARBA00023295"/>
    </source>
</evidence>
<feature type="domain" description="SLH" evidence="14">
    <location>
        <begin position="1276"/>
        <end position="1335"/>
    </location>
</feature>
<feature type="active site" description="Nucleophile" evidence="11">
    <location>
        <position position="600"/>
    </location>
</feature>
<evidence type="ECO:0000313" key="16">
    <source>
        <dbReference type="EMBL" id="MFD2612070.1"/>
    </source>
</evidence>
<feature type="domain" description="SLH" evidence="14">
    <location>
        <begin position="1336"/>
        <end position="1399"/>
    </location>
</feature>
<comment type="catalytic activity">
    <reaction evidence="1 12">
        <text>Endohydrolysis of (1-&gt;4)-beta-D-xylosidic linkages in xylans.</text>
        <dbReference type="EC" id="3.2.1.8"/>
    </reaction>
</comment>
<feature type="domain" description="SLH" evidence="14">
    <location>
        <begin position="1404"/>
        <end position="1462"/>
    </location>
</feature>
<reference evidence="17" key="1">
    <citation type="journal article" date="2019" name="Int. J. Syst. Evol. Microbiol.">
        <title>The Global Catalogue of Microorganisms (GCM) 10K type strain sequencing project: providing services to taxonomists for standard genome sequencing and annotation.</title>
        <authorList>
            <consortium name="The Broad Institute Genomics Platform"/>
            <consortium name="The Broad Institute Genome Sequencing Center for Infectious Disease"/>
            <person name="Wu L."/>
            <person name="Ma J."/>
        </authorList>
    </citation>
    <scope>NUCLEOTIDE SEQUENCE [LARGE SCALE GENOMIC DNA]</scope>
    <source>
        <strain evidence="17">KCTC 3950</strain>
    </source>
</reference>
<keyword evidence="5 13" id="KW-0732">Signal</keyword>
<dbReference type="Proteomes" id="UP001597541">
    <property type="component" value="Unassembled WGS sequence"/>
</dbReference>
<dbReference type="Pfam" id="PF02018">
    <property type="entry name" value="CBM_4_9"/>
    <property type="match status" value="2"/>
</dbReference>
<dbReference type="InterPro" id="IPR001000">
    <property type="entry name" value="GH10_dom"/>
</dbReference>
<evidence type="ECO:0000256" key="6">
    <source>
        <dbReference type="ARBA" id="ARBA00022737"/>
    </source>
</evidence>
<gene>
    <name evidence="16" type="ORF">ACFSUF_06470</name>
</gene>
<dbReference type="CDD" id="cd00005">
    <property type="entry name" value="CBM9_like_1"/>
    <property type="match status" value="1"/>
</dbReference>
<keyword evidence="10 12" id="KW-0624">Polysaccharide degradation</keyword>